<gene>
    <name evidence="2" type="ORF">GCM10022421_18210</name>
</gene>
<reference evidence="3" key="1">
    <citation type="journal article" date="2019" name="Int. J. Syst. Evol. Microbiol.">
        <title>The Global Catalogue of Microorganisms (GCM) 10K type strain sequencing project: providing services to taxonomists for standard genome sequencing and annotation.</title>
        <authorList>
            <consortium name="The Broad Institute Genomics Platform"/>
            <consortium name="The Broad Institute Genome Sequencing Center for Infectious Disease"/>
            <person name="Wu L."/>
            <person name="Ma J."/>
        </authorList>
    </citation>
    <scope>NUCLEOTIDE SEQUENCE [LARGE SCALE GENOMIC DNA]</scope>
    <source>
        <strain evidence="3">JCM 17329</strain>
    </source>
</reference>
<proteinExistence type="predicted"/>
<sequence>MSSSECCERVLPDNGREETRWVMLTLVLVLLTGVFGMVWRQQAAPAAPPHTGLNTQDSRLLTELAIAGEEIRFMTPDGKPWPTPAQLTAAGVPPFDRAGLRWQQPEMTCYATTEPTTGAAFALWLAPEGGLFYHPDGKPPHHCHDLAHWTRMDKSR</sequence>
<dbReference type="RefSeq" id="WP_344964429.1">
    <property type="nucleotide sequence ID" value="NZ_BAABDS010000027.1"/>
</dbReference>
<keyword evidence="1" id="KW-0812">Transmembrane</keyword>
<evidence type="ECO:0000256" key="1">
    <source>
        <dbReference type="SAM" id="Phobius"/>
    </source>
</evidence>
<keyword evidence="1" id="KW-0472">Membrane</keyword>
<keyword evidence="1" id="KW-1133">Transmembrane helix</keyword>
<evidence type="ECO:0000313" key="2">
    <source>
        <dbReference type="EMBL" id="GAA3711199.1"/>
    </source>
</evidence>
<dbReference type="EMBL" id="BAABDS010000027">
    <property type="protein sequence ID" value="GAA3711199.1"/>
    <property type="molecule type" value="Genomic_DNA"/>
</dbReference>
<comment type="caution">
    <text evidence="2">The sequence shown here is derived from an EMBL/GenBank/DDBJ whole genome shotgun (WGS) entry which is preliminary data.</text>
</comment>
<name>A0ABP7DWP5_9GAMM</name>
<evidence type="ECO:0000313" key="3">
    <source>
        <dbReference type="Proteomes" id="UP001501479"/>
    </source>
</evidence>
<dbReference type="Pfam" id="PF19659">
    <property type="entry name" value="DUF6162"/>
    <property type="match status" value="1"/>
</dbReference>
<organism evidence="2 3">
    <name type="scientific">Oceanisphaera sediminis</name>
    <dbReference type="NCBI Taxonomy" id="981381"/>
    <lineage>
        <taxon>Bacteria</taxon>
        <taxon>Pseudomonadati</taxon>
        <taxon>Pseudomonadota</taxon>
        <taxon>Gammaproteobacteria</taxon>
        <taxon>Aeromonadales</taxon>
        <taxon>Aeromonadaceae</taxon>
        <taxon>Oceanisphaera</taxon>
    </lineage>
</organism>
<feature type="transmembrane region" description="Helical" evidence="1">
    <location>
        <begin position="21"/>
        <end position="39"/>
    </location>
</feature>
<protein>
    <submittedName>
        <fullName evidence="2">Uncharacterized protein</fullName>
    </submittedName>
</protein>
<dbReference type="InterPro" id="IPR046160">
    <property type="entry name" value="DUF6162"/>
</dbReference>
<dbReference type="Proteomes" id="UP001501479">
    <property type="component" value="Unassembled WGS sequence"/>
</dbReference>
<accession>A0ABP7DWP5</accession>
<keyword evidence="3" id="KW-1185">Reference proteome</keyword>